<keyword evidence="1" id="KW-0245">EGF-like domain</keyword>
<evidence type="ECO:0000313" key="4">
    <source>
        <dbReference type="Proteomes" id="UP000829291"/>
    </source>
</evidence>
<dbReference type="OrthoDB" id="10046852at2759"/>
<organism evidence="5">
    <name type="scientific">Neodiprion lecontei</name>
    <name type="common">Redheaded pine sawfly</name>
    <dbReference type="NCBI Taxonomy" id="441921"/>
    <lineage>
        <taxon>Eukaryota</taxon>
        <taxon>Metazoa</taxon>
        <taxon>Ecdysozoa</taxon>
        <taxon>Arthropoda</taxon>
        <taxon>Hexapoda</taxon>
        <taxon>Insecta</taxon>
        <taxon>Pterygota</taxon>
        <taxon>Neoptera</taxon>
        <taxon>Endopterygota</taxon>
        <taxon>Hymenoptera</taxon>
        <taxon>Tenthredinoidea</taxon>
        <taxon>Diprionidae</taxon>
        <taxon>Diprioninae</taxon>
        <taxon>Neodiprion</taxon>
    </lineage>
</organism>
<name>A0A6J0CB42_NEOLC</name>
<protein>
    <submittedName>
        <fullName evidence="5">EGF-like repeat and discoidin I-like domain-containing protein 3</fullName>
    </submittedName>
</protein>
<dbReference type="KEGG" id="nlo:107226966"/>
<gene>
    <name evidence="5" type="primary">LOC107226966</name>
</gene>
<evidence type="ECO:0000259" key="3">
    <source>
        <dbReference type="PROSITE" id="PS50026"/>
    </source>
</evidence>
<evidence type="ECO:0000256" key="1">
    <source>
        <dbReference type="PROSITE-ProRule" id="PRU00076"/>
    </source>
</evidence>
<keyword evidence="4" id="KW-1185">Reference proteome</keyword>
<feature type="disulfide bond" evidence="1">
    <location>
        <begin position="74"/>
        <end position="91"/>
    </location>
</feature>
<evidence type="ECO:0000256" key="2">
    <source>
        <dbReference type="SAM" id="SignalP"/>
    </source>
</evidence>
<dbReference type="PROSITE" id="PS50026">
    <property type="entry name" value="EGF_3"/>
    <property type="match status" value="1"/>
</dbReference>
<dbReference type="GeneID" id="107226966"/>
<evidence type="ECO:0000313" key="5">
    <source>
        <dbReference type="RefSeq" id="XP_015523444.1"/>
    </source>
</evidence>
<feature type="chain" id="PRO_5026719853" evidence="2">
    <location>
        <begin position="23"/>
        <end position="126"/>
    </location>
</feature>
<dbReference type="InParanoid" id="A0A6J0CB42"/>
<dbReference type="Pfam" id="PF00008">
    <property type="entry name" value="EGF"/>
    <property type="match status" value="1"/>
</dbReference>
<proteinExistence type="predicted"/>
<reference evidence="5" key="1">
    <citation type="submission" date="2025-08" db="UniProtKB">
        <authorList>
            <consortium name="RefSeq"/>
        </authorList>
    </citation>
    <scope>IDENTIFICATION</scope>
    <source>
        <tissue evidence="5">Thorax and Abdomen</tissue>
    </source>
</reference>
<dbReference type="RefSeq" id="XP_015523444.1">
    <property type="nucleotide sequence ID" value="XM_015667958.2"/>
</dbReference>
<comment type="caution">
    <text evidence="1">Lacks conserved residue(s) required for the propagation of feature annotation.</text>
</comment>
<dbReference type="Gene3D" id="2.10.25.10">
    <property type="entry name" value="Laminin"/>
    <property type="match status" value="1"/>
</dbReference>
<dbReference type="PROSITE" id="PS51257">
    <property type="entry name" value="PROKAR_LIPOPROTEIN"/>
    <property type="match status" value="1"/>
</dbReference>
<dbReference type="Proteomes" id="UP000829291">
    <property type="component" value="Chromosome 2"/>
</dbReference>
<dbReference type="AlphaFoldDB" id="A0A6J0CB42"/>
<sequence length="126" mass="14032">MMKIYKVFALIVLVLVIGISLACELDQMHQGCRIVNAQCSCGYGCKAEYRYNNAEDCRLALRGRRNDKCYRRPCKHGGSCLQISQHPGFKCQCEGTGFFGALCDKACPGPQNLLTRGPFPYECVVI</sequence>
<dbReference type="SUPFAM" id="SSF57196">
    <property type="entry name" value="EGF/Laminin"/>
    <property type="match status" value="1"/>
</dbReference>
<accession>A0A6J0CB42</accession>
<keyword evidence="1" id="KW-1015">Disulfide bond</keyword>
<feature type="domain" description="EGF-like" evidence="3">
    <location>
        <begin position="65"/>
        <end position="104"/>
    </location>
</feature>
<feature type="signal peptide" evidence="2">
    <location>
        <begin position="1"/>
        <end position="22"/>
    </location>
</feature>
<dbReference type="InterPro" id="IPR000742">
    <property type="entry name" value="EGF"/>
</dbReference>
<keyword evidence="2" id="KW-0732">Signal</keyword>